<dbReference type="EMBL" id="JAGINY010000001">
    <property type="protein sequence ID" value="MBP2332284.1"/>
    <property type="molecule type" value="Genomic_DNA"/>
</dbReference>
<organism evidence="4 5">
    <name type="scientific">Corynebacterium freneyi</name>
    <dbReference type="NCBI Taxonomy" id="134034"/>
    <lineage>
        <taxon>Bacteria</taxon>
        <taxon>Bacillati</taxon>
        <taxon>Actinomycetota</taxon>
        <taxon>Actinomycetes</taxon>
        <taxon>Mycobacteriales</taxon>
        <taxon>Corynebacteriaceae</taxon>
        <taxon>Corynebacterium</taxon>
    </lineage>
</organism>
<dbReference type="InterPro" id="IPR003439">
    <property type="entry name" value="ABC_transporter-like_ATP-bd"/>
</dbReference>
<dbReference type="PROSITE" id="PS50893">
    <property type="entry name" value="ABC_TRANSPORTER_2"/>
    <property type="match status" value="1"/>
</dbReference>
<comment type="caution">
    <text evidence="4">The sequence shown here is derived from an EMBL/GenBank/DDBJ whole genome shotgun (WGS) entry which is preliminary data.</text>
</comment>
<dbReference type="RefSeq" id="WP_209652637.1">
    <property type="nucleotide sequence ID" value="NZ_CP047357.1"/>
</dbReference>
<sequence length="195" mass="20247">MSFAIEAGAVVALMGPSGCGKTTLLHGLSGIGHLSEGQGVLDGIQISNLPQRKVRKNLRESVSMIFQDHLLIPGLSLLENVELSWSMAGRPSGALPGEVLDRLAVGGERNSLPEAVSGGQAQRAAIARALASEPRILFADEPTGSLDEGNASRAIKEITERVRSSQAHGLIVTHDAAIADLCDRTILLGGGSING</sequence>
<name>A0ABS4U6L5_9CORY</name>
<protein>
    <submittedName>
        <fullName evidence="4">ABC-type lipoprotein export system ATPase subunit</fullName>
    </submittedName>
</protein>
<dbReference type="InterPro" id="IPR003593">
    <property type="entry name" value="AAA+_ATPase"/>
</dbReference>
<dbReference type="InterPro" id="IPR017871">
    <property type="entry name" value="ABC_transporter-like_CS"/>
</dbReference>
<dbReference type="Pfam" id="PF00005">
    <property type="entry name" value="ABC_tran"/>
    <property type="match status" value="1"/>
</dbReference>
<keyword evidence="2" id="KW-0067">ATP-binding</keyword>
<reference evidence="4 5" key="1">
    <citation type="submission" date="2021-03" db="EMBL/GenBank/DDBJ databases">
        <title>Sequencing the genomes of 1000 actinobacteria strains.</title>
        <authorList>
            <person name="Klenk H.-P."/>
        </authorList>
    </citation>
    <scope>NUCLEOTIDE SEQUENCE [LARGE SCALE GENOMIC DNA]</scope>
    <source>
        <strain evidence="4 5">DSM 44506</strain>
    </source>
</reference>
<dbReference type="InterPro" id="IPR015854">
    <property type="entry name" value="ABC_transpr_LolD-like"/>
</dbReference>
<dbReference type="SMART" id="SM00382">
    <property type="entry name" value="AAA"/>
    <property type="match status" value="1"/>
</dbReference>
<evidence type="ECO:0000259" key="3">
    <source>
        <dbReference type="PROSITE" id="PS50893"/>
    </source>
</evidence>
<dbReference type="Proteomes" id="UP001519305">
    <property type="component" value="Unassembled WGS sequence"/>
</dbReference>
<dbReference type="Gene3D" id="3.40.50.300">
    <property type="entry name" value="P-loop containing nucleotide triphosphate hydrolases"/>
    <property type="match status" value="1"/>
</dbReference>
<dbReference type="InterPro" id="IPR027417">
    <property type="entry name" value="P-loop_NTPase"/>
</dbReference>
<keyword evidence="5" id="KW-1185">Reference proteome</keyword>
<evidence type="ECO:0000256" key="2">
    <source>
        <dbReference type="ARBA" id="ARBA00022840"/>
    </source>
</evidence>
<gene>
    <name evidence="4" type="ORF">JOF33_000983</name>
</gene>
<dbReference type="PROSITE" id="PS00211">
    <property type="entry name" value="ABC_TRANSPORTER_1"/>
    <property type="match status" value="1"/>
</dbReference>
<keyword evidence="4" id="KW-0449">Lipoprotein</keyword>
<dbReference type="SUPFAM" id="SSF52540">
    <property type="entry name" value="P-loop containing nucleoside triphosphate hydrolases"/>
    <property type="match status" value="1"/>
</dbReference>
<evidence type="ECO:0000313" key="4">
    <source>
        <dbReference type="EMBL" id="MBP2332284.1"/>
    </source>
</evidence>
<keyword evidence="1" id="KW-0547">Nucleotide-binding</keyword>
<evidence type="ECO:0000256" key="1">
    <source>
        <dbReference type="ARBA" id="ARBA00022741"/>
    </source>
</evidence>
<proteinExistence type="predicted"/>
<feature type="domain" description="ABC transporter" evidence="3">
    <location>
        <begin position="1"/>
        <end position="195"/>
    </location>
</feature>
<evidence type="ECO:0000313" key="5">
    <source>
        <dbReference type="Proteomes" id="UP001519305"/>
    </source>
</evidence>
<accession>A0ABS4U6L5</accession>
<dbReference type="PANTHER" id="PTHR24220">
    <property type="entry name" value="IMPORT ATP-BINDING PROTEIN"/>
    <property type="match status" value="1"/>
</dbReference>